<dbReference type="InParanoid" id="B4NFQ3"/>
<keyword evidence="8" id="KW-1185">Reference proteome</keyword>
<evidence type="ECO:0000256" key="3">
    <source>
        <dbReference type="ARBA" id="ARBA00022833"/>
    </source>
</evidence>
<dbReference type="PANTHER" id="PTHR16442">
    <property type="entry name" value="RING FINGER PROTEIN 17"/>
    <property type="match status" value="1"/>
</dbReference>
<dbReference type="Gene3D" id="2.30.30.140">
    <property type="match status" value="1"/>
</dbReference>
<dbReference type="STRING" id="7260.B4NFQ3"/>
<evidence type="ECO:0000313" key="7">
    <source>
        <dbReference type="EMBL" id="EDW83120.2"/>
    </source>
</evidence>
<dbReference type="InterPro" id="IPR002999">
    <property type="entry name" value="Tudor"/>
</dbReference>
<dbReference type="PROSITE" id="PS50304">
    <property type="entry name" value="TUDOR"/>
    <property type="match status" value="1"/>
</dbReference>
<feature type="domain" description="MYND-type" evidence="6">
    <location>
        <begin position="10"/>
        <end position="45"/>
    </location>
</feature>
<dbReference type="Pfam" id="PF01753">
    <property type="entry name" value="zf-MYND"/>
    <property type="match status" value="1"/>
</dbReference>
<proteinExistence type="predicted"/>
<dbReference type="InterPro" id="IPR002893">
    <property type="entry name" value="Znf_MYND"/>
</dbReference>
<protein>
    <recommendedName>
        <fullName evidence="9">Tudor domain-containing protein</fullName>
    </recommendedName>
</protein>
<dbReference type="eggNOG" id="ENOG502TB8V">
    <property type="taxonomic scope" value="Eukaryota"/>
</dbReference>
<dbReference type="AlphaFoldDB" id="B4NFQ3"/>
<accession>B4NFQ3</accession>
<evidence type="ECO:0000256" key="1">
    <source>
        <dbReference type="ARBA" id="ARBA00022723"/>
    </source>
</evidence>
<dbReference type="Proteomes" id="UP000007798">
    <property type="component" value="Unassembled WGS sequence"/>
</dbReference>
<dbReference type="SUPFAM" id="SSF63748">
    <property type="entry name" value="Tudor/PWWP/MBT"/>
    <property type="match status" value="3"/>
</dbReference>
<dbReference type="GO" id="GO:0008270">
    <property type="term" value="F:zinc ion binding"/>
    <property type="evidence" value="ECO:0007669"/>
    <property type="project" value="UniProtKB-KW"/>
</dbReference>
<feature type="domain" description="Tudor" evidence="5">
    <location>
        <begin position="743"/>
        <end position="801"/>
    </location>
</feature>
<dbReference type="HOGENOM" id="CLU_322956_0_0_1"/>
<keyword evidence="2 4" id="KW-0863">Zinc-finger</keyword>
<dbReference type="OrthoDB" id="10023235at2759"/>
<evidence type="ECO:0008006" key="9">
    <source>
        <dbReference type="Google" id="ProtNLM"/>
    </source>
</evidence>
<dbReference type="EMBL" id="CH964251">
    <property type="protein sequence ID" value="EDW83120.2"/>
    <property type="molecule type" value="Genomic_DNA"/>
</dbReference>
<reference evidence="7 8" key="1">
    <citation type="journal article" date="2007" name="Nature">
        <title>Evolution of genes and genomes on the Drosophila phylogeny.</title>
        <authorList>
            <consortium name="Drosophila 12 Genomes Consortium"/>
            <person name="Clark A.G."/>
            <person name="Eisen M.B."/>
            <person name="Smith D.R."/>
            <person name="Bergman C.M."/>
            <person name="Oliver B."/>
            <person name="Markow T.A."/>
            <person name="Kaufman T.C."/>
            <person name="Kellis M."/>
            <person name="Gelbart W."/>
            <person name="Iyer V.N."/>
            <person name="Pollard D.A."/>
            <person name="Sackton T.B."/>
            <person name="Larracuente A.M."/>
            <person name="Singh N.D."/>
            <person name="Abad J.P."/>
            <person name="Abt D.N."/>
            <person name="Adryan B."/>
            <person name="Aguade M."/>
            <person name="Akashi H."/>
            <person name="Anderson W.W."/>
            <person name="Aquadro C.F."/>
            <person name="Ardell D.H."/>
            <person name="Arguello R."/>
            <person name="Artieri C.G."/>
            <person name="Barbash D.A."/>
            <person name="Barker D."/>
            <person name="Barsanti P."/>
            <person name="Batterham P."/>
            <person name="Batzoglou S."/>
            <person name="Begun D."/>
            <person name="Bhutkar A."/>
            <person name="Blanco E."/>
            <person name="Bosak S.A."/>
            <person name="Bradley R.K."/>
            <person name="Brand A.D."/>
            <person name="Brent M.R."/>
            <person name="Brooks A.N."/>
            <person name="Brown R.H."/>
            <person name="Butlin R.K."/>
            <person name="Caggese C."/>
            <person name="Calvi B.R."/>
            <person name="Bernardo de Carvalho A."/>
            <person name="Caspi A."/>
            <person name="Castrezana S."/>
            <person name="Celniker S.E."/>
            <person name="Chang J.L."/>
            <person name="Chapple C."/>
            <person name="Chatterji S."/>
            <person name="Chinwalla A."/>
            <person name="Civetta A."/>
            <person name="Clifton S.W."/>
            <person name="Comeron J.M."/>
            <person name="Costello J.C."/>
            <person name="Coyne J.A."/>
            <person name="Daub J."/>
            <person name="David R.G."/>
            <person name="Delcher A.L."/>
            <person name="Delehaunty K."/>
            <person name="Do C.B."/>
            <person name="Ebling H."/>
            <person name="Edwards K."/>
            <person name="Eickbush T."/>
            <person name="Evans J.D."/>
            <person name="Filipski A."/>
            <person name="Findeiss S."/>
            <person name="Freyhult E."/>
            <person name="Fulton L."/>
            <person name="Fulton R."/>
            <person name="Garcia A.C."/>
            <person name="Gardiner A."/>
            <person name="Garfield D.A."/>
            <person name="Garvin B.E."/>
            <person name="Gibson G."/>
            <person name="Gilbert D."/>
            <person name="Gnerre S."/>
            <person name="Godfrey J."/>
            <person name="Good R."/>
            <person name="Gotea V."/>
            <person name="Gravely B."/>
            <person name="Greenberg A.J."/>
            <person name="Griffiths-Jones S."/>
            <person name="Gross S."/>
            <person name="Guigo R."/>
            <person name="Gustafson E.A."/>
            <person name="Haerty W."/>
            <person name="Hahn M.W."/>
            <person name="Halligan D.L."/>
            <person name="Halpern A.L."/>
            <person name="Halter G.M."/>
            <person name="Han M.V."/>
            <person name="Heger A."/>
            <person name="Hillier L."/>
            <person name="Hinrichs A.S."/>
            <person name="Holmes I."/>
            <person name="Hoskins R.A."/>
            <person name="Hubisz M.J."/>
            <person name="Hultmark D."/>
            <person name="Huntley M.A."/>
            <person name="Jaffe D.B."/>
            <person name="Jagadeeshan S."/>
            <person name="Jeck W.R."/>
            <person name="Johnson J."/>
            <person name="Jones C.D."/>
            <person name="Jordan W.C."/>
            <person name="Karpen G.H."/>
            <person name="Kataoka E."/>
            <person name="Keightley P.D."/>
            <person name="Kheradpour P."/>
            <person name="Kirkness E.F."/>
            <person name="Koerich L.B."/>
            <person name="Kristiansen K."/>
            <person name="Kudrna D."/>
            <person name="Kulathinal R.J."/>
            <person name="Kumar S."/>
            <person name="Kwok R."/>
            <person name="Lander E."/>
            <person name="Langley C.H."/>
            <person name="Lapoint R."/>
            <person name="Lazzaro B.P."/>
            <person name="Lee S.J."/>
            <person name="Levesque L."/>
            <person name="Li R."/>
            <person name="Lin C.F."/>
            <person name="Lin M.F."/>
            <person name="Lindblad-Toh K."/>
            <person name="Llopart A."/>
            <person name="Long M."/>
            <person name="Low L."/>
            <person name="Lozovsky E."/>
            <person name="Lu J."/>
            <person name="Luo M."/>
            <person name="Machado C.A."/>
            <person name="Makalowski W."/>
            <person name="Marzo M."/>
            <person name="Matsuda M."/>
            <person name="Matzkin L."/>
            <person name="McAllister B."/>
            <person name="McBride C.S."/>
            <person name="McKernan B."/>
            <person name="McKernan K."/>
            <person name="Mendez-Lago M."/>
            <person name="Minx P."/>
            <person name="Mollenhauer M.U."/>
            <person name="Montooth K."/>
            <person name="Mount S.M."/>
            <person name="Mu X."/>
            <person name="Myers E."/>
            <person name="Negre B."/>
            <person name="Newfeld S."/>
            <person name="Nielsen R."/>
            <person name="Noor M.A."/>
            <person name="O'Grady P."/>
            <person name="Pachter L."/>
            <person name="Papaceit M."/>
            <person name="Parisi M.J."/>
            <person name="Parisi M."/>
            <person name="Parts L."/>
            <person name="Pedersen J.S."/>
            <person name="Pesole G."/>
            <person name="Phillippy A.M."/>
            <person name="Ponting C.P."/>
            <person name="Pop M."/>
            <person name="Porcelli D."/>
            <person name="Powell J.R."/>
            <person name="Prohaska S."/>
            <person name="Pruitt K."/>
            <person name="Puig M."/>
            <person name="Quesneville H."/>
            <person name="Ram K.R."/>
            <person name="Rand D."/>
            <person name="Rasmussen M.D."/>
            <person name="Reed L.K."/>
            <person name="Reenan R."/>
            <person name="Reily A."/>
            <person name="Remington K.A."/>
            <person name="Rieger T.T."/>
            <person name="Ritchie M.G."/>
            <person name="Robin C."/>
            <person name="Rogers Y.H."/>
            <person name="Rohde C."/>
            <person name="Rozas J."/>
            <person name="Rubenfield M.J."/>
            <person name="Ruiz A."/>
            <person name="Russo S."/>
            <person name="Salzberg S.L."/>
            <person name="Sanchez-Gracia A."/>
            <person name="Saranga D.J."/>
            <person name="Sato H."/>
            <person name="Schaeffer S.W."/>
            <person name="Schatz M.C."/>
            <person name="Schlenke T."/>
            <person name="Schwartz R."/>
            <person name="Segarra C."/>
            <person name="Singh R.S."/>
            <person name="Sirot L."/>
            <person name="Sirota M."/>
            <person name="Sisneros N.B."/>
            <person name="Smith C.D."/>
            <person name="Smith T.F."/>
            <person name="Spieth J."/>
            <person name="Stage D.E."/>
            <person name="Stark A."/>
            <person name="Stephan W."/>
            <person name="Strausberg R.L."/>
            <person name="Strempel S."/>
            <person name="Sturgill D."/>
            <person name="Sutton G."/>
            <person name="Sutton G.G."/>
            <person name="Tao W."/>
            <person name="Teichmann S."/>
            <person name="Tobari Y.N."/>
            <person name="Tomimura Y."/>
            <person name="Tsolas J.M."/>
            <person name="Valente V.L."/>
            <person name="Venter E."/>
            <person name="Venter J.C."/>
            <person name="Vicario S."/>
            <person name="Vieira F.G."/>
            <person name="Vilella A.J."/>
            <person name="Villasante A."/>
            <person name="Walenz B."/>
            <person name="Wang J."/>
            <person name="Wasserman M."/>
            <person name="Watts T."/>
            <person name="Wilson D."/>
            <person name="Wilson R.K."/>
            <person name="Wing R.A."/>
            <person name="Wolfner M.F."/>
            <person name="Wong A."/>
            <person name="Wong G.K."/>
            <person name="Wu C.I."/>
            <person name="Wu G."/>
            <person name="Yamamoto D."/>
            <person name="Yang H.P."/>
            <person name="Yang S.P."/>
            <person name="Yorke J.A."/>
            <person name="Yoshida K."/>
            <person name="Zdobnov E."/>
            <person name="Zhang P."/>
            <person name="Zhang Y."/>
            <person name="Zimin A.V."/>
            <person name="Baldwin J."/>
            <person name="Abdouelleil A."/>
            <person name="Abdulkadir J."/>
            <person name="Abebe A."/>
            <person name="Abera B."/>
            <person name="Abreu J."/>
            <person name="Acer S.C."/>
            <person name="Aftuck L."/>
            <person name="Alexander A."/>
            <person name="An P."/>
            <person name="Anderson E."/>
            <person name="Anderson S."/>
            <person name="Arachi H."/>
            <person name="Azer M."/>
            <person name="Bachantsang P."/>
            <person name="Barry A."/>
            <person name="Bayul T."/>
            <person name="Berlin A."/>
            <person name="Bessette D."/>
            <person name="Bloom T."/>
            <person name="Blye J."/>
            <person name="Boguslavskiy L."/>
            <person name="Bonnet C."/>
            <person name="Boukhgalter B."/>
            <person name="Bourzgui I."/>
            <person name="Brown A."/>
            <person name="Cahill P."/>
            <person name="Channer S."/>
            <person name="Cheshatsang Y."/>
            <person name="Chuda L."/>
            <person name="Citroen M."/>
            <person name="Collymore A."/>
            <person name="Cooke P."/>
            <person name="Costello M."/>
            <person name="D'Aco K."/>
            <person name="Daza R."/>
            <person name="De Haan G."/>
            <person name="DeGray S."/>
            <person name="DeMaso C."/>
            <person name="Dhargay N."/>
            <person name="Dooley K."/>
            <person name="Dooley E."/>
            <person name="Doricent M."/>
            <person name="Dorje P."/>
            <person name="Dorjee K."/>
            <person name="Dupes A."/>
            <person name="Elong R."/>
            <person name="Falk J."/>
            <person name="Farina A."/>
            <person name="Faro S."/>
            <person name="Ferguson D."/>
            <person name="Fisher S."/>
            <person name="Foley C.D."/>
            <person name="Franke A."/>
            <person name="Friedrich D."/>
            <person name="Gadbois L."/>
            <person name="Gearin G."/>
            <person name="Gearin C.R."/>
            <person name="Giannoukos G."/>
            <person name="Goode T."/>
            <person name="Graham J."/>
            <person name="Grandbois E."/>
            <person name="Grewal S."/>
            <person name="Gyaltsen K."/>
            <person name="Hafez N."/>
            <person name="Hagos B."/>
            <person name="Hall J."/>
            <person name="Henson C."/>
            <person name="Hollinger A."/>
            <person name="Honan T."/>
            <person name="Huard M.D."/>
            <person name="Hughes L."/>
            <person name="Hurhula B."/>
            <person name="Husby M.E."/>
            <person name="Kamat A."/>
            <person name="Kanga B."/>
            <person name="Kashin S."/>
            <person name="Khazanovich D."/>
            <person name="Kisner P."/>
            <person name="Lance K."/>
            <person name="Lara M."/>
            <person name="Lee W."/>
            <person name="Lennon N."/>
            <person name="Letendre F."/>
            <person name="LeVine R."/>
            <person name="Lipovsky A."/>
            <person name="Liu X."/>
            <person name="Liu J."/>
            <person name="Liu S."/>
            <person name="Lokyitsang T."/>
            <person name="Lokyitsang Y."/>
            <person name="Lubonja R."/>
            <person name="Lui A."/>
            <person name="MacDonald P."/>
            <person name="Magnisalis V."/>
            <person name="Maru K."/>
            <person name="Matthews C."/>
            <person name="McCusker W."/>
            <person name="McDonough S."/>
            <person name="Mehta T."/>
            <person name="Meldrim J."/>
            <person name="Meneus L."/>
            <person name="Mihai O."/>
            <person name="Mihalev A."/>
            <person name="Mihova T."/>
            <person name="Mittelman R."/>
            <person name="Mlenga V."/>
            <person name="Montmayeur A."/>
            <person name="Mulrain L."/>
            <person name="Navidi A."/>
            <person name="Naylor J."/>
            <person name="Negash T."/>
            <person name="Nguyen T."/>
            <person name="Nguyen N."/>
            <person name="Nicol R."/>
            <person name="Norbu C."/>
            <person name="Norbu N."/>
            <person name="Novod N."/>
            <person name="O'Neill B."/>
            <person name="Osman S."/>
            <person name="Markiewicz E."/>
            <person name="Oyono O.L."/>
            <person name="Patti C."/>
            <person name="Phunkhang P."/>
            <person name="Pierre F."/>
            <person name="Priest M."/>
            <person name="Raghuraman S."/>
            <person name="Rege F."/>
            <person name="Reyes R."/>
            <person name="Rise C."/>
            <person name="Rogov P."/>
            <person name="Ross K."/>
            <person name="Ryan E."/>
            <person name="Settipalli S."/>
            <person name="Shea T."/>
            <person name="Sherpa N."/>
            <person name="Shi L."/>
            <person name="Shih D."/>
            <person name="Sparrow T."/>
            <person name="Spaulding J."/>
            <person name="Stalker J."/>
            <person name="Stange-Thomann N."/>
            <person name="Stavropoulos S."/>
            <person name="Stone C."/>
            <person name="Strader C."/>
            <person name="Tesfaye S."/>
            <person name="Thomson T."/>
            <person name="Thoulutsang Y."/>
            <person name="Thoulutsang D."/>
            <person name="Topham K."/>
            <person name="Topping I."/>
            <person name="Tsamla T."/>
            <person name="Vassiliev H."/>
            <person name="Vo A."/>
            <person name="Wangchuk T."/>
            <person name="Wangdi T."/>
            <person name="Weiand M."/>
            <person name="Wilkinson J."/>
            <person name="Wilson A."/>
            <person name="Yadav S."/>
            <person name="Young G."/>
            <person name="Yu Q."/>
            <person name="Zembek L."/>
            <person name="Zhong D."/>
            <person name="Zimmer A."/>
            <person name="Zwirko Z."/>
            <person name="Jaffe D.B."/>
            <person name="Alvarez P."/>
            <person name="Brockman W."/>
            <person name="Butler J."/>
            <person name="Chin C."/>
            <person name="Gnerre S."/>
            <person name="Grabherr M."/>
            <person name="Kleber M."/>
            <person name="Mauceli E."/>
            <person name="MacCallum I."/>
        </authorList>
    </citation>
    <scope>NUCLEOTIDE SEQUENCE [LARGE SCALE GENOMIC DNA]</scope>
    <source>
        <strain evidence="8">Tucson 14030-0811.24</strain>
    </source>
</reference>
<dbReference type="GO" id="GO:0140965">
    <property type="term" value="P:secondary piRNA processing"/>
    <property type="evidence" value="ECO:0007669"/>
    <property type="project" value="EnsemblMetazoa"/>
</dbReference>
<dbReference type="SMART" id="SM00333">
    <property type="entry name" value="TUDOR"/>
    <property type="match status" value="1"/>
</dbReference>
<dbReference type="Gene3D" id="6.10.140.2220">
    <property type="match status" value="1"/>
</dbReference>
<gene>
    <name evidence="7" type="primary">Dwil\GK22481</name>
    <name evidence="7" type="ORF">Dwil_GK22481</name>
</gene>
<name>B4NFQ3_DROWI</name>
<evidence type="ECO:0000256" key="4">
    <source>
        <dbReference type="PROSITE-ProRule" id="PRU00134"/>
    </source>
</evidence>
<dbReference type="PROSITE" id="PS50865">
    <property type="entry name" value="ZF_MYND_2"/>
    <property type="match status" value="1"/>
</dbReference>
<dbReference type="FunCoup" id="B4NFQ3">
    <property type="interactions" value="8"/>
</dbReference>
<sequence>MPVEMKIATCSVCGKDAALMCQRCAEPYCNDGCQRSDWQRHKYFCIVMPPLVNVNLDFLKTKSKLIAETKQEKSIVKAKESPLAPTVLSKKWRDHIKLREGNEFFECRVTHVDESGIIWVIDVANLETVEHFTEKMIEAMSKRKPCVRIEELSIDGLVGVTVNKKVFRGKVMELHPKRKEADICLIDYGAVLTTGLDNIYLPLSPMADANAFAFRVKLPNAEGEVVQANKNLTIRLLGTKTYDGIYHVQLKPKLAIPLNLPVKLLQANPNVEIVHILQPNTILLQMKALNSLNDDLNEALKDNTAIQFTEPFPKSPSTFFVAAQNDEGYRRAFLLDFYEKPKPRYLVYEMDEGRVTITDKLRRIPSDLVAHPMRVFAVTLTTDSLKDLLSQSDNLSVQIQPESGATRSASITLLSNGQEICEGRARTFNGKLSDIGSKFWEEPLTTGQSVFITRVISHGELYVSSVETKNYAKILRELEGKCKPFADPKNIAIGCIALVLCPTQGHFRGEVTESKGNGNYIVRNIDSGHEHAVSGDILRTSCRFIDTLPVTLTRIKLKTISEIPIVAVPANNDACHMLKALCAEAKEWTIQFSDSTNEIASLLAADDQISLVNRLLPLIFTPHKKTEVIDIPSASEVKEDTKYPSLPPSPISSLKSLKLDKRPIPETKTSSVERFYFKDMKIKMIAFGKSVEIMLLNSVGVHKTGFVTACHFSDDQEIEVFQKILDTVELYGQDKKTKVPGYVPEVGELCTSLFKDDMRWYRGVCLEVCGDKVKILYCDFGNVDEVPLDYIKPIPGNLVKFGYSTKCYINGFGKDKDFSVVEEYLVKQAKLTCDVEEGPKPNTRSLTILNLEKILSQEMV</sequence>
<evidence type="ECO:0000259" key="5">
    <source>
        <dbReference type="PROSITE" id="PS50304"/>
    </source>
</evidence>
<evidence type="ECO:0000259" key="6">
    <source>
        <dbReference type="PROSITE" id="PS50865"/>
    </source>
</evidence>
<dbReference type="KEGG" id="dwi:6649476"/>
<evidence type="ECO:0000313" key="8">
    <source>
        <dbReference type="Proteomes" id="UP000007798"/>
    </source>
</evidence>
<evidence type="ECO:0000256" key="2">
    <source>
        <dbReference type="ARBA" id="ARBA00022771"/>
    </source>
</evidence>
<keyword evidence="3" id="KW-0862">Zinc</keyword>
<dbReference type="PANTHER" id="PTHR16442:SF1">
    <property type="entry name" value="RING FINGER PROTEIN 17"/>
    <property type="match status" value="1"/>
</dbReference>
<keyword evidence="1" id="KW-0479">Metal-binding</keyword>
<dbReference type="Pfam" id="PF00567">
    <property type="entry name" value="TUDOR"/>
    <property type="match status" value="4"/>
</dbReference>
<dbReference type="GO" id="GO:0043186">
    <property type="term" value="C:P granule"/>
    <property type="evidence" value="ECO:0007669"/>
    <property type="project" value="EnsemblMetazoa"/>
</dbReference>
<dbReference type="SUPFAM" id="SSF144232">
    <property type="entry name" value="HIT/MYND zinc finger-like"/>
    <property type="match status" value="1"/>
</dbReference>
<organism evidence="7 8">
    <name type="scientific">Drosophila willistoni</name>
    <name type="common">Fruit fly</name>
    <dbReference type="NCBI Taxonomy" id="7260"/>
    <lineage>
        <taxon>Eukaryota</taxon>
        <taxon>Metazoa</taxon>
        <taxon>Ecdysozoa</taxon>
        <taxon>Arthropoda</taxon>
        <taxon>Hexapoda</taxon>
        <taxon>Insecta</taxon>
        <taxon>Pterygota</taxon>
        <taxon>Neoptera</taxon>
        <taxon>Endopterygota</taxon>
        <taxon>Diptera</taxon>
        <taxon>Brachycera</taxon>
        <taxon>Muscomorpha</taxon>
        <taxon>Ephydroidea</taxon>
        <taxon>Drosophilidae</taxon>
        <taxon>Drosophila</taxon>
        <taxon>Sophophora</taxon>
    </lineage>
</organism>